<organism evidence="5 6">
    <name type="scientific">Silvimonas terrae</name>
    <dbReference type="NCBI Taxonomy" id="300266"/>
    <lineage>
        <taxon>Bacteria</taxon>
        <taxon>Pseudomonadati</taxon>
        <taxon>Pseudomonadota</taxon>
        <taxon>Betaproteobacteria</taxon>
        <taxon>Neisseriales</taxon>
        <taxon>Chitinibacteraceae</taxon>
        <taxon>Silvimonas</taxon>
    </lineage>
</organism>
<keyword evidence="3 4" id="KW-0486">Methionine biosynthesis</keyword>
<dbReference type="SFLD" id="SFLDG01133">
    <property type="entry name" value="C1.5.4:_Enolase-phosphatase_Li"/>
    <property type="match status" value="1"/>
</dbReference>
<name>A0A840RFU2_9NEIS</name>
<comment type="function">
    <text evidence="4">Bifunctional enzyme that catalyzes the enolization of 2,3-diketo-5-methylthiopentyl-1-phosphate (DK-MTP-1-P) into the intermediate 2-hydroxy-3-keto-5-methylthiopentenyl-1-phosphate (HK-MTPenyl-1-P), which is then dephosphorylated to form the acireductone 1,2-dihydroxy-3-keto-5-methylthiopentene (DHK-MTPene).</text>
</comment>
<dbReference type="SUPFAM" id="SSF56784">
    <property type="entry name" value="HAD-like"/>
    <property type="match status" value="1"/>
</dbReference>
<dbReference type="SFLD" id="SFLDS00003">
    <property type="entry name" value="Haloacid_Dehalogenase"/>
    <property type="match status" value="1"/>
</dbReference>
<dbReference type="PANTHER" id="PTHR20371">
    <property type="entry name" value="ENOLASE-PHOSPHATASE E1"/>
    <property type="match status" value="1"/>
</dbReference>
<dbReference type="GO" id="GO:0043874">
    <property type="term" value="F:acireductone synthase activity"/>
    <property type="evidence" value="ECO:0007669"/>
    <property type="project" value="UniProtKB-EC"/>
</dbReference>
<dbReference type="UniPathway" id="UPA00904">
    <property type="reaction ID" value="UER00876"/>
</dbReference>
<comment type="pathway">
    <text evidence="4">Amino-acid biosynthesis; L-methionine biosynthesis via salvage pathway; L-methionine from S-methyl-5-thio-alpha-D-ribose 1-phosphate: step 4/6.</text>
</comment>
<dbReference type="NCBIfam" id="TIGR01691">
    <property type="entry name" value="enolase-ppase"/>
    <property type="match status" value="1"/>
</dbReference>
<sequence>MPASFHDMGNNVLQERISSIITDIEGTTTPLTFVRDVLFPYARPRLRPWLREHAQSQTASSVLVQVQQEVGQPLSLEQAISRLEQWSDEDRKIGVLKTLQGLIWEAGYADGSLVAPVYPDVLPALTAWHAAGITLGVYSSGSVAAQHLLFGHTNEGDLRPLFSHWFDTETGAKQAVGSYQRIASQLGHPPSTLLFLSDHSAEVAAALAAGWHALLITRNDAALPAPPLPGQTPVDSFAGIRIDTPVTLHLAG</sequence>
<comment type="subunit">
    <text evidence="4">Monomer.</text>
</comment>
<dbReference type="AlphaFoldDB" id="A0A840RFU2"/>
<dbReference type="SFLD" id="SFLDF00044">
    <property type="entry name" value="enolase-phosphatase"/>
    <property type="match status" value="1"/>
</dbReference>
<dbReference type="GO" id="GO:0019509">
    <property type="term" value="P:L-methionine salvage from methylthioadenosine"/>
    <property type="evidence" value="ECO:0007669"/>
    <property type="project" value="UniProtKB-UniRule"/>
</dbReference>
<protein>
    <recommendedName>
        <fullName evidence="4">Enolase-phosphatase E1</fullName>
        <ecNumber evidence="4">3.1.3.77</ecNumber>
    </recommendedName>
    <alternativeName>
        <fullName evidence="4">2,3-diketo-5-methylthio-1-phosphopentane phosphatase</fullName>
    </alternativeName>
</protein>
<dbReference type="Gene3D" id="3.40.50.1000">
    <property type="entry name" value="HAD superfamily/HAD-like"/>
    <property type="match status" value="1"/>
</dbReference>
<keyword evidence="6" id="KW-1185">Reference proteome</keyword>
<dbReference type="Proteomes" id="UP000543030">
    <property type="component" value="Unassembled WGS sequence"/>
</dbReference>
<dbReference type="InterPro" id="IPR036412">
    <property type="entry name" value="HAD-like_sf"/>
</dbReference>
<dbReference type="EMBL" id="JACHHN010000003">
    <property type="protein sequence ID" value="MBB5191183.1"/>
    <property type="molecule type" value="Genomic_DNA"/>
</dbReference>
<keyword evidence="1 4" id="KW-0028">Amino-acid biosynthesis</keyword>
<evidence type="ECO:0000256" key="2">
    <source>
        <dbReference type="ARBA" id="ARBA00022801"/>
    </source>
</evidence>
<comment type="cofactor">
    <cofactor evidence="4">
        <name>Mg(2+)</name>
        <dbReference type="ChEBI" id="CHEBI:18420"/>
    </cofactor>
    <text evidence="4">Binds 1 Mg(2+) ion per subunit.</text>
</comment>
<dbReference type="PANTHER" id="PTHR20371:SF1">
    <property type="entry name" value="ENOLASE-PHOSPHATASE E1"/>
    <property type="match status" value="1"/>
</dbReference>
<proteinExistence type="inferred from homology"/>
<comment type="catalytic activity">
    <reaction evidence="4">
        <text>5-methylsulfanyl-2,3-dioxopentyl phosphate + H2O = 1,2-dihydroxy-5-(methylsulfanyl)pent-1-en-3-one + phosphate</text>
        <dbReference type="Rhea" id="RHEA:21700"/>
        <dbReference type="ChEBI" id="CHEBI:15377"/>
        <dbReference type="ChEBI" id="CHEBI:43474"/>
        <dbReference type="ChEBI" id="CHEBI:49252"/>
        <dbReference type="ChEBI" id="CHEBI:58828"/>
        <dbReference type="EC" id="3.1.3.77"/>
    </reaction>
</comment>
<reference evidence="5 6" key="1">
    <citation type="submission" date="2020-08" db="EMBL/GenBank/DDBJ databases">
        <title>Genomic Encyclopedia of Type Strains, Phase IV (KMG-IV): sequencing the most valuable type-strain genomes for metagenomic binning, comparative biology and taxonomic classification.</title>
        <authorList>
            <person name="Goeker M."/>
        </authorList>
    </citation>
    <scope>NUCLEOTIDE SEQUENCE [LARGE SCALE GENOMIC DNA]</scope>
    <source>
        <strain evidence="5 6">DSM 18233</strain>
    </source>
</reference>
<dbReference type="RefSeq" id="WP_184099845.1">
    <property type="nucleotide sequence ID" value="NZ_JACHHN010000003.1"/>
</dbReference>
<keyword evidence="2 4" id="KW-0378">Hydrolase</keyword>
<comment type="caution">
    <text evidence="5">The sequence shown here is derived from an EMBL/GenBank/DDBJ whole genome shotgun (WGS) entry which is preliminary data.</text>
</comment>
<dbReference type="InterPro" id="IPR023214">
    <property type="entry name" value="HAD_sf"/>
</dbReference>
<keyword evidence="4" id="KW-0479">Metal-binding</keyword>
<dbReference type="Pfam" id="PF00702">
    <property type="entry name" value="Hydrolase"/>
    <property type="match status" value="1"/>
</dbReference>
<evidence type="ECO:0000256" key="1">
    <source>
        <dbReference type="ARBA" id="ARBA00022605"/>
    </source>
</evidence>
<dbReference type="EC" id="3.1.3.77" evidence="4"/>
<dbReference type="HAMAP" id="MF_01681">
    <property type="entry name" value="Salvage_MtnC"/>
    <property type="match status" value="1"/>
</dbReference>
<dbReference type="GO" id="GO:0043716">
    <property type="term" value="F:2-hydroxy-3-keto-5-methylthiopentenyl-1-phosphate phosphatase activity"/>
    <property type="evidence" value="ECO:0007669"/>
    <property type="project" value="UniProtKB-UniRule"/>
</dbReference>
<dbReference type="GO" id="GO:0043715">
    <property type="term" value="F:2,3-diketo-5-methylthiopentyl-1-phosphate enolase activity"/>
    <property type="evidence" value="ECO:0007669"/>
    <property type="project" value="UniProtKB-UniRule"/>
</dbReference>
<dbReference type="GO" id="GO:0000287">
    <property type="term" value="F:magnesium ion binding"/>
    <property type="evidence" value="ECO:0007669"/>
    <property type="project" value="UniProtKB-UniRule"/>
</dbReference>
<evidence type="ECO:0000313" key="5">
    <source>
        <dbReference type="EMBL" id="MBB5191183.1"/>
    </source>
</evidence>
<evidence type="ECO:0000313" key="6">
    <source>
        <dbReference type="Proteomes" id="UP000543030"/>
    </source>
</evidence>
<dbReference type="SFLD" id="SFLDG01129">
    <property type="entry name" value="C1.5:_HAD__Beta-PGM__Phosphata"/>
    <property type="match status" value="1"/>
</dbReference>
<gene>
    <name evidence="4" type="primary">mtnC</name>
    <name evidence="5" type="ORF">HNQ50_001906</name>
</gene>
<keyword evidence="4" id="KW-0460">Magnesium</keyword>
<comment type="pathway">
    <text evidence="4">Amino-acid biosynthesis; L-methionine biosynthesis via salvage pathway; L-methionine from S-methyl-5-thio-alpha-D-ribose 1-phosphate: step 3/6.</text>
</comment>
<dbReference type="CDD" id="cd01629">
    <property type="entry name" value="HAD_EP"/>
    <property type="match status" value="1"/>
</dbReference>
<evidence type="ECO:0000256" key="3">
    <source>
        <dbReference type="ARBA" id="ARBA00023167"/>
    </source>
</evidence>
<evidence type="ECO:0000256" key="4">
    <source>
        <dbReference type="HAMAP-Rule" id="MF_01681"/>
    </source>
</evidence>
<accession>A0A840RFU2</accession>
<dbReference type="InterPro" id="IPR023943">
    <property type="entry name" value="Enolase-ppase_E1"/>
</dbReference>
<dbReference type="Gene3D" id="1.10.720.60">
    <property type="match status" value="1"/>
</dbReference>
<comment type="similarity">
    <text evidence="4">Belongs to the HAD-like hydrolase superfamily. MasA/MtnC family.</text>
</comment>